<protein>
    <submittedName>
        <fullName evidence="6">COesterase domain-containing protein</fullName>
    </submittedName>
</protein>
<dbReference type="Proteomes" id="UP000046392">
    <property type="component" value="Unplaced"/>
</dbReference>
<dbReference type="InterPro" id="IPR029058">
    <property type="entry name" value="AB_hydrolase_fold"/>
</dbReference>
<sequence>MGLEDASIVERNFLRLVKELNCTNRDHDKEVRCMQTKNASEIINTTETISNPLQSVLRYPFMAVDYDGYFFERPVEKILGTEKFKKDVDVLLEKTTNESTIYMNHYLQNTTYGCPFYPNKPVEDPDNQCNMTKKQYLKSIEFLVKILNLNVTATKKIRKIYSNLTLISYRDRAVRIFVDFFFDCDFLEFGKKIDTYINKTKDKYFFVLGKRISINPWQLFFGVTHDCQSHYMFGHPFLNATAYGYNATMEQEFSSQYMKILSKFTHNAKLYKGYPDKIWNYWPNFNAGETFGVFVNSTLRGWDQYDIINISTHTCERVKNIKLCYRLPRFSIPDICLI</sequence>
<dbReference type="PANTHER" id="PTHR43918">
    <property type="entry name" value="ACETYLCHOLINESTERASE"/>
    <property type="match status" value="1"/>
</dbReference>
<dbReference type="STRING" id="174720.A0A0N5C1Z0"/>
<dbReference type="GO" id="GO:0006581">
    <property type="term" value="P:acetylcholine catabolic process"/>
    <property type="evidence" value="ECO:0007669"/>
    <property type="project" value="TreeGrafter"/>
</dbReference>
<proteinExistence type="inferred from homology"/>
<dbReference type="InterPro" id="IPR050654">
    <property type="entry name" value="AChE-related_enzymes"/>
</dbReference>
<evidence type="ECO:0000313" key="6">
    <source>
        <dbReference type="WBParaSite" id="SPAL_0001200800.1"/>
    </source>
</evidence>
<dbReference type="SUPFAM" id="SSF53474">
    <property type="entry name" value="alpha/beta-Hydrolases"/>
    <property type="match status" value="1"/>
</dbReference>
<keyword evidence="3" id="KW-0378">Hydrolase</keyword>
<evidence type="ECO:0000256" key="3">
    <source>
        <dbReference type="ARBA" id="ARBA00022801"/>
    </source>
</evidence>
<dbReference type="GO" id="GO:0019695">
    <property type="term" value="P:choline metabolic process"/>
    <property type="evidence" value="ECO:0007669"/>
    <property type="project" value="TreeGrafter"/>
</dbReference>
<dbReference type="Pfam" id="PF00135">
    <property type="entry name" value="COesterase"/>
    <property type="match status" value="1"/>
</dbReference>
<keyword evidence="2" id="KW-0719">Serine esterase</keyword>
<comment type="similarity">
    <text evidence="1">Belongs to the type-B carboxylesterase/lipase family.</text>
</comment>
<keyword evidence="5" id="KW-1185">Reference proteome</keyword>
<evidence type="ECO:0000256" key="1">
    <source>
        <dbReference type="ARBA" id="ARBA00005964"/>
    </source>
</evidence>
<dbReference type="Gene3D" id="3.40.50.1820">
    <property type="entry name" value="alpha/beta hydrolase"/>
    <property type="match status" value="1"/>
</dbReference>
<dbReference type="WBParaSite" id="SPAL_0001200800.1">
    <property type="protein sequence ID" value="SPAL_0001200800.1"/>
    <property type="gene ID" value="SPAL_0001200800"/>
</dbReference>
<dbReference type="GO" id="GO:0005615">
    <property type="term" value="C:extracellular space"/>
    <property type="evidence" value="ECO:0007669"/>
    <property type="project" value="TreeGrafter"/>
</dbReference>
<dbReference type="PANTHER" id="PTHR43918:SF4">
    <property type="entry name" value="CARBOXYLIC ESTER HYDROLASE"/>
    <property type="match status" value="1"/>
</dbReference>
<dbReference type="InterPro" id="IPR002018">
    <property type="entry name" value="CarbesteraseB"/>
</dbReference>
<dbReference type="AlphaFoldDB" id="A0A0N5C1Z0"/>
<accession>A0A0N5C1Z0</accession>
<reference evidence="6" key="1">
    <citation type="submission" date="2017-02" db="UniProtKB">
        <authorList>
            <consortium name="WormBaseParasite"/>
        </authorList>
    </citation>
    <scope>IDENTIFICATION</scope>
</reference>
<dbReference type="GO" id="GO:0003990">
    <property type="term" value="F:acetylcholinesterase activity"/>
    <property type="evidence" value="ECO:0007669"/>
    <property type="project" value="TreeGrafter"/>
</dbReference>
<name>A0A0N5C1Z0_STREA</name>
<feature type="domain" description="Carboxylesterase type B" evidence="4">
    <location>
        <begin position="12"/>
        <end position="286"/>
    </location>
</feature>
<evidence type="ECO:0000256" key="2">
    <source>
        <dbReference type="ARBA" id="ARBA00022487"/>
    </source>
</evidence>
<organism evidence="5 6">
    <name type="scientific">Strongyloides papillosus</name>
    <name type="common">Intestinal threadworm</name>
    <dbReference type="NCBI Taxonomy" id="174720"/>
    <lineage>
        <taxon>Eukaryota</taxon>
        <taxon>Metazoa</taxon>
        <taxon>Ecdysozoa</taxon>
        <taxon>Nematoda</taxon>
        <taxon>Chromadorea</taxon>
        <taxon>Rhabditida</taxon>
        <taxon>Tylenchina</taxon>
        <taxon>Panagrolaimomorpha</taxon>
        <taxon>Strongyloidoidea</taxon>
        <taxon>Strongyloididae</taxon>
        <taxon>Strongyloides</taxon>
    </lineage>
</organism>
<dbReference type="GO" id="GO:0005886">
    <property type="term" value="C:plasma membrane"/>
    <property type="evidence" value="ECO:0007669"/>
    <property type="project" value="TreeGrafter"/>
</dbReference>
<evidence type="ECO:0000313" key="5">
    <source>
        <dbReference type="Proteomes" id="UP000046392"/>
    </source>
</evidence>
<evidence type="ECO:0000259" key="4">
    <source>
        <dbReference type="Pfam" id="PF00135"/>
    </source>
</evidence>